<dbReference type="GO" id="GO:0007166">
    <property type="term" value="P:cell surface receptor signaling pathway"/>
    <property type="evidence" value="ECO:0007669"/>
    <property type="project" value="TreeGrafter"/>
</dbReference>
<dbReference type="GO" id="GO:0009897">
    <property type="term" value="C:external side of plasma membrane"/>
    <property type="evidence" value="ECO:0007669"/>
    <property type="project" value="TreeGrafter"/>
</dbReference>
<dbReference type="AlphaFoldDB" id="A0AAZ1XBN3"/>
<dbReference type="GO" id="GO:0031295">
    <property type="term" value="P:T cell costimulation"/>
    <property type="evidence" value="ECO:0007669"/>
    <property type="project" value="TreeGrafter"/>
</dbReference>
<keyword evidence="5" id="KW-1133">Transmembrane helix</keyword>
<dbReference type="Ensembl" id="ENSOABT00000063864.1">
    <property type="protein sequence ID" value="ENSOABP00000065491.1"/>
    <property type="gene ID" value="ENSOABG00000027224.1"/>
</dbReference>
<evidence type="ECO:0000256" key="9">
    <source>
        <dbReference type="ARBA" id="ARBA00023180"/>
    </source>
</evidence>
<dbReference type="InterPro" id="IPR036179">
    <property type="entry name" value="Ig-like_dom_sf"/>
</dbReference>
<dbReference type="InterPro" id="IPR051713">
    <property type="entry name" value="T-cell_Activation_Regulation"/>
</dbReference>
<evidence type="ECO:0000256" key="1">
    <source>
        <dbReference type="ARBA" id="ARBA00004251"/>
    </source>
</evidence>
<dbReference type="InterPro" id="IPR003599">
    <property type="entry name" value="Ig_sub"/>
</dbReference>
<evidence type="ECO:0000256" key="4">
    <source>
        <dbReference type="ARBA" id="ARBA00022729"/>
    </source>
</evidence>
<sequence>MGFSGGSCWKITSAEKVCQVEVEEGAESVQLPFKTTENLPEDSRVEWERIETKPLILVHHYENGSDQPHRQYQGFRDRTKMNKDLLKTGDLSLTLKHPTERDSGRYRCDVVRNGVIRRKRVQLTVRGLYVCVFIRVCVLLWRREERKHRWIL</sequence>
<reference evidence="12" key="2">
    <citation type="submission" date="2025-08" db="UniProtKB">
        <authorList>
            <consortium name="Ensembl"/>
        </authorList>
    </citation>
    <scope>IDENTIFICATION</scope>
</reference>
<dbReference type="InterPro" id="IPR007110">
    <property type="entry name" value="Ig-like_dom"/>
</dbReference>
<keyword evidence="2" id="KW-1003">Cell membrane</keyword>
<dbReference type="SMART" id="SM00409">
    <property type="entry name" value="IG"/>
    <property type="match status" value="1"/>
</dbReference>
<protein>
    <recommendedName>
        <fullName evidence="11">Ig-like domain-containing protein</fullName>
    </recommendedName>
</protein>
<keyword evidence="13" id="KW-1185">Reference proteome</keyword>
<organism evidence="12 13">
    <name type="scientific">Oreochromis aureus</name>
    <name type="common">Israeli tilapia</name>
    <name type="synonym">Chromis aureus</name>
    <dbReference type="NCBI Taxonomy" id="47969"/>
    <lineage>
        <taxon>Eukaryota</taxon>
        <taxon>Metazoa</taxon>
        <taxon>Chordata</taxon>
        <taxon>Craniata</taxon>
        <taxon>Vertebrata</taxon>
        <taxon>Euteleostomi</taxon>
        <taxon>Actinopterygii</taxon>
        <taxon>Neopterygii</taxon>
        <taxon>Teleostei</taxon>
        <taxon>Neoteleostei</taxon>
        <taxon>Acanthomorphata</taxon>
        <taxon>Ovalentaria</taxon>
        <taxon>Cichlomorphae</taxon>
        <taxon>Cichliformes</taxon>
        <taxon>Cichlidae</taxon>
        <taxon>African cichlids</taxon>
        <taxon>Pseudocrenilabrinae</taxon>
        <taxon>Oreochromini</taxon>
        <taxon>Oreochromis</taxon>
    </lineage>
</organism>
<dbReference type="PROSITE" id="PS50835">
    <property type="entry name" value="IG_LIKE"/>
    <property type="match status" value="1"/>
</dbReference>
<accession>A0AAZ1XBN3</accession>
<dbReference type="InterPro" id="IPR013106">
    <property type="entry name" value="Ig_V-set"/>
</dbReference>
<evidence type="ECO:0000256" key="8">
    <source>
        <dbReference type="ARBA" id="ARBA00023170"/>
    </source>
</evidence>
<evidence type="ECO:0000256" key="10">
    <source>
        <dbReference type="ARBA" id="ARBA00023319"/>
    </source>
</evidence>
<name>A0AAZ1XBN3_OREAU</name>
<dbReference type="GO" id="GO:0042130">
    <property type="term" value="P:negative regulation of T cell proliferation"/>
    <property type="evidence" value="ECO:0007669"/>
    <property type="project" value="TreeGrafter"/>
</dbReference>
<reference evidence="13" key="1">
    <citation type="submission" date="2020-03" db="EMBL/GenBank/DDBJ databases">
        <title>Evolution of repeat sequences and sex chromosomes of tilapia species revealed by chromosome-level genomes.</title>
        <authorList>
            <person name="Xu L."/>
            <person name="Tao W."/>
            <person name="Wang D."/>
            <person name="Zhou Q."/>
        </authorList>
    </citation>
    <scope>NUCLEOTIDE SEQUENCE [LARGE SCALE GENOMIC DNA]</scope>
    <source>
        <strain evidence="13">Israel</strain>
    </source>
</reference>
<proteinExistence type="predicted"/>
<dbReference type="GO" id="GO:0042102">
    <property type="term" value="P:positive regulation of T cell proliferation"/>
    <property type="evidence" value="ECO:0007669"/>
    <property type="project" value="TreeGrafter"/>
</dbReference>
<dbReference type="SUPFAM" id="SSF48726">
    <property type="entry name" value="Immunoglobulin"/>
    <property type="match status" value="1"/>
</dbReference>
<evidence type="ECO:0000313" key="13">
    <source>
        <dbReference type="Proteomes" id="UP000472276"/>
    </source>
</evidence>
<evidence type="ECO:0000256" key="5">
    <source>
        <dbReference type="ARBA" id="ARBA00022989"/>
    </source>
</evidence>
<evidence type="ECO:0000256" key="6">
    <source>
        <dbReference type="ARBA" id="ARBA00023136"/>
    </source>
</evidence>
<dbReference type="Proteomes" id="UP000472276">
    <property type="component" value="Unassembled WGS sequence"/>
</dbReference>
<dbReference type="PANTHER" id="PTHR25466">
    <property type="entry name" value="T-LYMPHOCYTE ACTIVATION ANTIGEN"/>
    <property type="match status" value="1"/>
</dbReference>
<evidence type="ECO:0000256" key="3">
    <source>
        <dbReference type="ARBA" id="ARBA00022692"/>
    </source>
</evidence>
<keyword evidence="9" id="KW-0325">Glycoprotein</keyword>
<keyword evidence="4" id="KW-0732">Signal</keyword>
<reference evidence="12" key="3">
    <citation type="submission" date="2025-09" db="UniProtKB">
        <authorList>
            <consortium name="Ensembl"/>
        </authorList>
    </citation>
    <scope>IDENTIFICATION</scope>
</reference>
<feature type="domain" description="Ig-like" evidence="11">
    <location>
        <begin position="18"/>
        <end position="124"/>
    </location>
</feature>
<keyword evidence="3" id="KW-0812">Transmembrane</keyword>
<dbReference type="GO" id="GO:0006955">
    <property type="term" value="P:immune response"/>
    <property type="evidence" value="ECO:0007669"/>
    <property type="project" value="TreeGrafter"/>
</dbReference>
<dbReference type="InterPro" id="IPR013783">
    <property type="entry name" value="Ig-like_fold"/>
</dbReference>
<keyword evidence="8" id="KW-0675">Receptor</keyword>
<keyword evidence="7" id="KW-1015">Disulfide bond</keyword>
<comment type="subcellular location">
    <subcellularLocation>
        <location evidence="1">Cell membrane</location>
        <topology evidence="1">Single-pass type I membrane protein</topology>
    </subcellularLocation>
</comment>
<evidence type="ECO:0000256" key="7">
    <source>
        <dbReference type="ARBA" id="ARBA00023157"/>
    </source>
</evidence>
<keyword evidence="6" id="KW-0472">Membrane</keyword>
<dbReference type="Pfam" id="PF07686">
    <property type="entry name" value="V-set"/>
    <property type="match status" value="1"/>
</dbReference>
<evidence type="ECO:0000259" key="11">
    <source>
        <dbReference type="PROSITE" id="PS50835"/>
    </source>
</evidence>
<dbReference type="Gene3D" id="2.60.40.10">
    <property type="entry name" value="Immunoglobulins"/>
    <property type="match status" value="1"/>
</dbReference>
<keyword evidence="10" id="KW-0393">Immunoglobulin domain</keyword>
<dbReference type="PANTHER" id="PTHR25466:SF14">
    <property type="entry name" value="BUTYROPHILIN SUBFAMILY 2 MEMBER A2-LIKE-RELATED"/>
    <property type="match status" value="1"/>
</dbReference>
<evidence type="ECO:0000313" key="12">
    <source>
        <dbReference type="Ensembl" id="ENSOABP00000065491.1"/>
    </source>
</evidence>
<dbReference type="GO" id="GO:0071222">
    <property type="term" value="P:cellular response to lipopolysaccharide"/>
    <property type="evidence" value="ECO:0007669"/>
    <property type="project" value="TreeGrafter"/>
</dbReference>
<evidence type="ECO:0000256" key="2">
    <source>
        <dbReference type="ARBA" id="ARBA00022475"/>
    </source>
</evidence>